<evidence type="ECO:0000259" key="1">
    <source>
        <dbReference type="Pfam" id="PF00675"/>
    </source>
</evidence>
<evidence type="ECO:0000313" key="4">
    <source>
        <dbReference type="Proteomes" id="UP000198672"/>
    </source>
</evidence>
<proteinExistence type="predicted"/>
<dbReference type="GO" id="GO:0046872">
    <property type="term" value="F:metal ion binding"/>
    <property type="evidence" value="ECO:0007669"/>
    <property type="project" value="InterPro"/>
</dbReference>
<dbReference type="STRING" id="61595.SAMN05421644_10489"/>
<feature type="domain" description="Peptidase M16 N-terminal" evidence="1">
    <location>
        <begin position="53"/>
        <end position="190"/>
    </location>
</feature>
<dbReference type="SUPFAM" id="SSF63411">
    <property type="entry name" value="LuxS/MPP-like metallohydrolase"/>
    <property type="match status" value="2"/>
</dbReference>
<dbReference type="InterPro" id="IPR011765">
    <property type="entry name" value="Pept_M16_N"/>
</dbReference>
<sequence length="457" mass="48932">MCSERQAERLDRAVRTLSAWLAGTLLLASPLVQATPEIQSWRTENGTRVFFVAAPDIPMVDVQFVLAAGSAHDGAQSGLASLTAAMLSEGAGDWTADAIAERFDQVGAIFSASVDRDKTILSLRTLTRAAAFDTALDTFAMLIARPTFAPDELERVRQNRLIALRQDDESPRSVASKAFYRAVFGAHPYAADPAGTPESITALTRADLVAFHARQYVGANAVLALVGDLTRAQAEALAQRVVAGLPAGEPVAPLPAVPELERGTLNAISFPSSQTTLLAGQPGLRRGDPDYFALYVGNHILGGSGLVSLLMNEIREQRGLSYSTYSYFLPLAQLGPFIMGLQTRNDQAEQARVVLLDTLKRFITQGPTAAELTAAKQNITGGFPLKIASNGDIVGYLAVIGFYNLPLDYLARFRERIEAVTAAQIQDAFQRRVHPERLAIVSVGAAPADATATRGTP</sequence>
<evidence type="ECO:0000259" key="2">
    <source>
        <dbReference type="Pfam" id="PF05193"/>
    </source>
</evidence>
<dbReference type="InterPro" id="IPR050361">
    <property type="entry name" value="MPP/UQCRC_Complex"/>
</dbReference>
<organism evidence="3 4">
    <name type="scientific">Allochromatium warmingii</name>
    <name type="common">Chromatium warmingii</name>
    <dbReference type="NCBI Taxonomy" id="61595"/>
    <lineage>
        <taxon>Bacteria</taxon>
        <taxon>Pseudomonadati</taxon>
        <taxon>Pseudomonadota</taxon>
        <taxon>Gammaproteobacteria</taxon>
        <taxon>Chromatiales</taxon>
        <taxon>Chromatiaceae</taxon>
        <taxon>Allochromatium</taxon>
    </lineage>
</organism>
<keyword evidence="3" id="KW-0645">Protease</keyword>
<dbReference type="Proteomes" id="UP000198672">
    <property type="component" value="Unassembled WGS sequence"/>
</dbReference>
<name>A0A1H3C128_ALLWA</name>
<dbReference type="EMBL" id="FNOW01000004">
    <property type="protein sequence ID" value="SDX47882.1"/>
    <property type="molecule type" value="Genomic_DNA"/>
</dbReference>
<dbReference type="GO" id="GO:0006508">
    <property type="term" value="P:proteolysis"/>
    <property type="evidence" value="ECO:0007669"/>
    <property type="project" value="UniProtKB-KW"/>
</dbReference>
<dbReference type="OrthoDB" id="9811314at2"/>
<dbReference type="Pfam" id="PF00675">
    <property type="entry name" value="Peptidase_M16"/>
    <property type="match status" value="1"/>
</dbReference>
<accession>A0A1H3C128</accession>
<dbReference type="InterPro" id="IPR007863">
    <property type="entry name" value="Peptidase_M16_C"/>
</dbReference>
<feature type="domain" description="Peptidase M16 C-terminal" evidence="2">
    <location>
        <begin position="203"/>
        <end position="378"/>
    </location>
</feature>
<keyword evidence="3" id="KW-0378">Hydrolase</keyword>
<dbReference type="PANTHER" id="PTHR11851">
    <property type="entry name" value="METALLOPROTEASE"/>
    <property type="match status" value="1"/>
</dbReference>
<reference evidence="4" key="1">
    <citation type="submission" date="2016-10" db="EMBL/GenBank/DDBJ databases">
        <authorList>
            <person name="Varghese N."/>
            <person name="Submissions S."/>
        </authorList>
    </citation>
    <scope>NUCLEOTIDE SEQUENCE [LARGE SCALE GENOMIC DNA]</scope>
    <source>
        <strain evidence="4">DSM 173</strain>
    </source>
</reference>
<dbReference type="GO" id="GO:0008233">
    <property type="term" value="F:peptidase activity"/>
    <property type="evidence" value="ECO:0007669"/>
    <property type="project" value="UniProtKB-KW"/>
</dbReference>
<dbReference type="Pfam" id="PF05193">
    <property type="entry name" value="Peptidase_M16_C"/>
    <property type="match status" value="1"/>
</dbReference>
<dbReference type="Gene3D" id="3.30.830.10">
    <property type="entry name" value="Metalloenzyme, LuxS/M16 peptidase-like"/>
    <property type="match status" value="2"/>
</dbReference>
<evidence type="ECO:0000313" key="3">
    <source>
        <dbReference type="EMBL" id="SDX47882.1"/>
    </source>
</evidence>
<protein>
    <submittedName>
        <fullName evidence="3">Zinc protease</fullName>
    </submittedName>
</protein>
<gene>
    <name evidence="3" type="ORF">SAMN05421644_10489</name>
</gene>
<dbReference type="PANTHER" id="PTHR11851:SF224">
    <property type="entry name" value="PROCESSING PROTEASE"/>
    <property type="match status" value="1"/>
</dbReference>
<keyword evidence="4" id="KW-1185">Reference proteome</keyword>
<dbReference type="AlphaFoldDB" id="A0A1H3C128"/>
<dbReference type="InterPro" id="IPR011249">
    <property type="entry name" value="Metalloenz_LuxS/M16"/>
</dbReference>
<dbReference type="RefSeq" id="WP_091332036.1">
    <property type="nucleotide sequence ID" value="NZ_FNOW01000004.1"/>
</dbReference>